<reference evidence="3" key="1">
    <citation type="submission" date="2025-08" db="UniProtKB">
        <authorList>
            <consortium name="RefSeq"/>
        </authorList>
    </citation>
    <scope>IDENTIFICATION</scope>
</reference>
<dbReference type="Pfam" id="PF13768">
    <property type="entry name" value="VWA_3"/>
    <property type="match status" value="1"/>
</dbReference>
<dbReference type="Proteomes" id="UP000694918">
    <property type="component" value="Unplaced"/>
</dbReference>
<dbReference type="KEGG" id="peu:105113326"/>
<dbReference type="AlphaFoldDB" id="A0AAJ6TAH8"/>
<organism evidence="2 3">
    <name type="scientific">Populus euphratica</name>
    <name type="common">Euphrates poplar</name>
    <dbReference type="NCBI Taxonomy" id="75702"/>
    <lineage>
        <taxon>Eukaryota</taxon>
        <taxon>Viridiplantae</taxon>
        <taxon>Streptophyta</taxon>
        <taxon>Embryophyta</taxon>
        <taxon>Tracheophyta</taxon>
        <taxon>Spermatophyta</taxon>
        <taxon>Magnoliopsida</taxon>
        <taxon>eudicotyledons</taxon>
        <taxon>Gunneridae</taxon>
        <taxon>Pentapetalae</taxon>
        <taxon>rosids</taxon>
        <taxon>fabids</taxon>
        <taxon>Malpighiales</taxon>
        <taxon>Salicaceae</taxon>
        <taxon>Saliceae</taxon>
        <taxon>Populus</taxon>
    </lineage>
</organism>
<dbReference type="Gene3D" id="3.40.50.410">
    <property type="entry name" value="von Willebrand factor, type A domain"/>
    <property type="match status" value="1"/>
</dbReference>
<keyword evidence="2" id="KW-1185">Reference proteome</keyword>
<protein>
    <submittedName>
        <fullName evidence="3">Inter-alpha-trypsin inhibitor heavy chain H3</fullName>
    </submittedName>
</protein>
<sequence length="756" mass="83377">MAEEFGRSVQDGLKLSKRIYLGKDRAVTPPKPPSHMDKSPVAYLPTAPMVYAVISNPGIVDNPDIPSYQPHVHGRCDPPALIPLQMNRIELEADSYLDTAFVKINGSWRVHCVMGSESCDCRLAVPMGEQGSILGVEIEASRKLYYTELVAIEDRKDLEKEFRIENGGFLKPHIFTITIPKVDGGSTLSIKVSWMQKLLYHNGEFSLIVPFSFPEYVTPHVKKLPRKEKIQLNVTTGTGTEIVCKTTSHPLKELRREVGKLGFSYESEVLTWTNIDFTFSYAVSFSHIFGGVLLQSPSVHDVDQRDICCAYLFPGGHHSRKVFRKEIVFVVDISGSMEGAPLEGTKIALSAALTNLDSKDSFNIIAFNGDTYLFSSSMELASEDTVERAVEWMSMNLIAGGDTNILVPLKQATEMLSKSGGSIPFIFLVTDGAVEDERHICDKMKSYITGGGSIHPRICTFGIGSYCNHYFLRMLAMISRGQYDAAYDIDSVESRMQKLLSRISSTIIANITIKAFDDLDEVEVYPSRIPDLSSDNPLIVSGRFQGNFPDSVVATGFFGDLSNFSLDLKVQQAKDIPLHSVSAKQQIDLLTAQAWFSENKQLEEKVAKLSIQTGVISEYTCMSLLETDRGNQAAESPGGRKLPRQVNPQKVDFQGRRRIFLRNLGVGFGNLTATAENLRPGAEESKLPEAAEIIIKAASNCCSIMCNQCCCMCCVQCCSKINNQFAIVLTQLCTALACFGCIECCSEICCGGQDGH</sequence>
<gene>
    <name evidence="3" type="primary">LOC105113326</name>
</gene>
<dbReference type="GeneID" id="105113326"/>
<dbReference type="CDD" id="cd01461">
    <property type="entry name" value="vWA_interalpha_trypsin_inhibitor"/>
    <property type="match status" value="1"/>
</dbReference>
<dbReference type="PROSITE" id="PS50234">
    <property type="entry name" value="VWFA"/>
    <property type="match status" value="1"/>
</dbReference>
<feature type="domain" description="VWFA" evidence="1">
    <location>
        <begin position="326"/>
        <end position="503"/>
    </location>
</feature>
<dbReference type="PANTHER" id="PTHR46503">
    <property type="entry name" value="INTER-ALPHA-TRYPSIN INHIBITOR HEAVY CHAIN-LIKE PROTEIN"/>
    <property type="match status" value="1"/>
</dbReference>
<evidence type="ECO:0000313" key="2">
    <source>
        <dbReference type="Proteomes" id="UP000694918"/>
    </source>
</evidence>
<evidence type="ECO:0000313" key="3">
    <source>
        <dbReference type="RefSeq" id="XP_011007767.1"/>
    </source>
</evidence>
<dbReference type="SMART" id="SM00327">
    <property type="entry name" value="VWA"/>
    <property type="match status" value="1"/>
</dbReference>
<evidence type="ECO:0000259" key="1">
    <source>
        <dbReference type="PROSITE" id="PS50234"/>
    </source>
</evidence>
<name>A0AAJ6TAH8_POPEU</name>
<dbReference type="SUPFAM" id="SSF53300">
    <property type="entry name" value="vWA-like"/>
    <property type="match status" value="1"/>
</dbReference>
<dbReference type="RefSeq" id="XP_011007767.1">
    <property type="nucleotide sequence ID" value="XM_011009465.1"/>
</dbReference>
<dbReference type="InterPro" id="IPR002035">
    <property type="entry name" value="VWF_A"/>
</dbReference>
<proteinExistence type="predicted"/>
<dbReference type="PANTHER" id="PTHR46503:SF1">
    <property type="entry name" value="INTER-ALPHA-TRYPSIN INHIBITOR HEAVY CHAIN-LIKE PROTEIN"/>
    <property type="match status" value="1"/>
</dbReference>
<accession>A0AAJ6TAH8</accession>
<dbReference type="InterPro" id="IPR036465">
    <property type="entry name" value="vWFA_dom_sf"/>
</dbReference>